<sequence length="914" mass="100302">MKNFRKVLALILVVATLFSFVAMVSAKDADDYSDYDKVNYAEAVDVLSAIGILDGYPDGTFRPTNTIKRSEMAKMIAVLSNAGDDVSDLYASACTFADAKNDWAASYIAYCAQTGIVSGRNATTFDPNGKVTGIETAKMLLCVLGFDAATQGYVGTNWKTNILRDAKDHGLLNGFAADYDPDKAITREEAAQMMLNALQANIVIGTISENLVKITNTIYFDRFGGHVSIPDAENEGWIVITRQNVVISPFPLGSIYKGLTLTADQDCYGNPGFSWVYRNAKGTVVFDKFYPTAADYSYTASASLKTDLKEEVDSSKAYTFNWYVDGRDMNGEIPLNNTTLATVQNHTGNGVETHVYVDDADAHVIITIKNTYIGEVTSVSNYEGTFKMNNTAAAFDNTGYGFKVGDVVLYWICSADSNYNGNSQLHDAKIAPVVTGACTRTEQDLTGGNGSTTKVGGETYEYAENFNNFYAPQPGVMTRFEVDASSDNGQEYDLYLDEFGYVMAWTNHSDSVEYVYAYAVEQTGVKIPGNIGYDGNRAYTYTNDLVTFDGKLTEDAAVNANLWNALNDRAGAAMAGYNRGRLLRYVDSNGVASIDNNNYWPYQNDVAATPGTPAVAGSDYADYITDPDYYLDADGDIMNDRTGNAVVNGTASTQYMVRTWNYSAKAYEYNVYTRDQLTVALAGFTYGNDEIDGIFAKMATIQYFYEEVAGVDQLTYVFIDALYQHSAQRAFVYSTAQKLVSDDLFVDQLQAGAYVTYKAIINGEDAILAVTDNALLSAGIPYLYEAELQVIGLVDGVTPVYSAVEDVNPDKIDGTRLWFQNGNLIAERTDSYIVADDCVVVVGDTAKDTYTKLEKVEDLNKYFEDTTSAGVPGSDNEYYDYNVYWLFFNDQGQVDEIFIVVDAHVVNGVIVPVD</sequence>
<keyword evidence="2" id="KW-0732">Signal</keyword>
<proteinExistence type="predicted"/>
<dbReference type="Pfam" id="PF00395">
    <property type="entry name" value="SLH"/>
    <property type="match status" value="3"/>
</dbReference>
<evidence type="ECO:0000313" key="5">
    <source>
        <dbReference type="Proteomes" id="UP000886874"/>
    </source>
</evidence>
<evidence type="ECO:0000313" key="4">
    <source>
        <dbReference type="EMBL" id="HIQ69834.1"/>
    </source>
</evidence>
<organism evidence="4 5">
    <name type="scientific">Candidatus Avoscillospira stercorigallinarum</name>
    <dbReference type="NCBI Taxonomy" id="2840708"/>
    <lineage>
        <taxon>Bacteria</taxon>
        <taxon>Bacillati</taxon>
        <taxon>Bacillota</taxon>
        <taxon>Clostridia</taxon>
        <taxon>Eubacteriales</taxon>
        <taxon>Oscillospiraceae</taxon>
        <taxon>Oscillospiraceae incertae sedis</taxon>
        <taxon>Candidatus Avoscillospira</taxon>
    </lineage>
</organism>
<reference evidence="4" key="2">
    <citation type="journal article" date="2021" name="PeerJ">
        <title>Extensive microbial diversity within the chicken gut microbiome revealed by metagenomics and culture.</title>
        <authorList>
            <person name="Gilroy R."/>
            <person name="Ravi A."/>
            <person name="Getino M."/>
            <person name="Pursley I."/>
            <person name="Horton D.L."/>
            <person name="Alikhan N.F."/>
            <person name="Baker D."/>
            <person name="Gharbi K."/>
            <person name="Hall N."/>
            <person name="Watson M."/>
            <person name="Adriaenssens E.M."/>
            <person name="Foster-Nyarko E."/>
            <person name="Jarju S."/>
            <person name="Secka A."/>
            <person name="Antonio M."/>
            <person name="Oren A."/>
            <person name="Chaudhuri R.R."/>
            <person name="La Ragione R."/>
            <person name="Hildebrand F."/>
            <person name="Pallen M.J."/>
        </authorList>
    </citation>
    <scope>NUCLEOTIDE SEQUENCE</scope>
    <source>
        <strain evidence="4">ChiSjej2B20-13462</strain>
    </source>
</reference>
<feature type="domain" description="SLH" evidence="3">
    <location>
        <begin position="91"/>
        <end position="154"/>
    </location>
</feature>
<evidence type="ECO:0000259" key="3">
    <source>
        <dbReference type="PROSITE" id="PS51272"/>
    </source>
</evidence>
<dbReference type="PROSITE" id="PS51272">
    <property type="entry name" value="SLH"/>
    <property type="match status" value="2"/>
</dbReference>
<dbReference type="AlphaFoldDB" id="A0A9D0Z6E3"/>
<accession>A0A9D0Z6E3</accession>
<feature type="chain" id="PRO_5038583142" evidence="2">
    <location>
        <begin position="27"/>
        <end position="914"/>
    </location>
</feature>
<name>A0A9D0Z6E3_9FIRM</name>
<feature type="signal peptide" evidence="2">
    <location>
        <begin position="1"/>
        <end position="26"/>
    </location>
</feature>
<evidence type="ECO:0000256" key="1">
    <source>
        <dbReference type="ARBA" id="ARBA00022737"/>
    </source>
</evidence>
<keyword evidence="1" id="KW-0677">Repeat</keyword>
<comment type="caution">
    <text evidence="4">The sequence shown here is derived from an EMBL/GenBank/DDBJ whole genome shotgun (WGS) entry which is preliminary data.</text>
</comment>
<feature type="domain" description="SLH" evidence="3">
    <location>
        <begin position="27"/>
        <end position="90"/>
    </location>
</feature>
<protein>
    <submittedName>
        <fullName evidence="4">S-layer homology domain-containing protein</fullName>
    </submittedName>
</protein>
<reference evidence="4" key="1">
    <citation type="submission" date="2020-10" db="EMBL/GenBank/DDBJ databases">
        <authorList>
            <person name="Gilroy R."/>
        </authorList>
    </citation>
    <scope>NUCLEOTIDE SEQUENCE</scope>
    <source>
        <strain evidence="4">ChiSjej2B20-13462</strain>
    </source>
</reference>
<gene>
    <name evidence="4" type="ORF">IAA67_05860</name>
</gene>
<evidence type="ECO:0000256" key="2">
    <source>
        <dbReference type="SAM" id="SignalP"/>
    </source>
</evidence>
<dbReference type="EMBL" id="DVFN01000089">
    <property type="protein sequence ID" value="HIQ69834.1"/>
    <property type="molecule type" value="Genomic_DNA"/>
</dbReference>
<dbReference type="InterPro" id="IPR001119">
    <property type="entry name" value="SLH_dom"/>
</dbReference>
<dbReference type="Proteomes" id="UP000886874">
    <property type="component" value="Unassembled WGS sequence"/>
</dbReference>